<keyword evidence="3" id="KW-1185">Reference proteome</keyword>
<keyword evidence="1" id="KW-0472">Membrane</keyword>
<feature type="transmembrane region" description="Helical" evidence="1">
    <location>
        <begin position="451"/>
        <end position="473"/>
    </location>
</feature>
<organism evidence="2 3">
    <name type="scientific">Dichotomopilus funicola</name>
    <dbReference type="NCBI Taxonomy" id="1934379"/>
    <lineage>
        <taxon>Eukaryota</taxon>
        <taxon>Fungi</taxon>
        <taxon>Dikarya</taxon>
        <taxon>Ascomycota</taxon>
        <taxon>Pezizomycotina</taxon>
        <taxon>Sordariomycetes</taxon>
        <taxon>Sordariomycetidae</taxon>
        <taxon>Sordariales</taxon>
        <taxon>Chaetomiaceae</taxon>
        <taxon>Dichotomopilus</taxon>
    </lineage>
</organism>
<dbReference type="GeneID" id="87821650"/>
<reference evidence="2" key="1">
    <citation type="journal article" date="2023" name="Mol. Phylogenet. Evol.">
        <title>Genome-scale phylogeny and comparative genomics of the fungal order Sordariales.</title>
        <authorList>
            <person name="Hensen N."/>
            <person name="Bonometti L."/>
            <person name="Westerberg I."/>
            <person name="Brannstrom I.O."/>
            <person name="Guillou S."/>
            <person name="Cros-Aarteil S."/>
            <person name="Calhoun S."/>
            <person name="Haridas S."/>
            <person name="Kuo A."/>
            <person name="Mondo S."/>
            <person name="Pangilinan J."/>
            <person name="Riley R."/>
            <person name="LaButti K."/>
            <person name="Andreopoulos B."/>
            <person name="Lipzen A."/>
            <person name="Chen C."/>
            <person name="Yan M."/>
            <person name="Daum C."/>
            <person name="Ng V."/>
            <person name="Clum A."/>
            <person name="Steindorff A."/>
            <person name="Ohm R.A."/>
            <person name="Martin F."/>
            <person name="Silar P."/>
            <person name="Natvig D.O."/>
            <person name="Lalanne C."/>
            <person name="Gautier V."/>
            <person name="Ament-Velasquez S.L."/>
            <person name="Kruys A."/>
            <person name="Hutchinson M.I."/>
            <person name="Powell A.J."/>
            <person name="Barry K."/>
            <person name="Miller A.N."/>
            <person name="Grigoriev I.V."/>
            <person name="Debuchy R."/>
            <person name="Gladieux P."/>
            <person name="Hiltunen Thoren M."/>
            <person name="Johannesson H."/>
        </authorList>
    </citation>
    <scope>NUCLEOTIDE SEQUENCE</scope>
    <source>
        <strain evidence="2">CBS 141.50</strain>
    </source>
</reference>
<feature type="transmembrane region" description="Helical" evidence="1">
    <location>
        <begin position="36"/>
        <end position="61"/>
    </location>
</feature>
<dbReference type="InterPro" id="IPR021514">
    <property type="entry name" value="DUF3176"/>
</dbReference>
<dbReference type="RefSeq" id="XP_062632830.1">
    <property type="nucleotide sequence ID" value="XM_062785037.1"/>
</dbReference>
<gene>
    <name evidence="2" type="ORF">C8A04DRAFT_40711</name>
</gene>
<evidence type="ECO:0000313" key="2">
    <source>
        <dbReference type="EMBL" id="KAK4139459.1"/>
    </source>
</evidence>
<keyword evidence="1" id="KW-0812">Transmembrane</keyword>
<accession>A0AAN6UV20</accession>
<comment type="caution">
    <text evidence="2">The sequence shown here is derived from an EMBL/GenBank/DDBJ whole genome shotgun (WGS) entry which is preliminary data.</text>
</comment>
<feature type="transmembrane region" description="Helical" evidence="1">
    <location>
        <begin position="95"/>
        <end position="115"/>
    </location>
</feature>
<dbReference type="EMBL" id="MU853662">
    <property type="protein sequence ID" value="KAK4139459.1"/>
    <property type="molecule type" value="Genomic_DNA"/>
</dbReference>
<keyword evidence="1" id="KW-1133">Transmembrane helix</keyword>
<sequence>MVASTACLVAIVAILITMDGRRLTDWHFYFGIPATIAFFGTANKSLGALAIGACISQYKWLHFKRKARRLNDLDLLEEASRGSLGSLILLVRRPLGLASIGAVVTLLAIGLEVFIQQMVLLTPMPVLVSDANATLGLSHTYNGGAKPIGALSGIVNVRSSTIDTGMQGAVYRGLFNLDSPPLFNCSSSCRWNGTYVSLGFTSTCADVTEATLRLHPDASGTWDKTGMTNMSDMYLTTPGGVRLDATYSYTSYQTVISIGAISLLKADAGAVPPGGTTGMGSGIARIAVLRVPVDSNNWGFLASDMNITECDVSLAAHRFHGLSSSGANLTASRREVLTLPKGVVTAQGGHADYLTFNTPGLPSLRIAVPDLSALGLLFTSSRFAGNIFDGEASTNVADDSQGMGDAFLRTPNPAVAIHAMTDSMTDQLRAVHEQVAAGESEQQIVFVQVEWGWLALPVVVQVIAVVFLVLVLIQSGRASNLPLWKSSIVALLTYDSEKVRIGNLGTGVRSTRELDALAETVKAKLDLPMRRNTGGRDGGV</sequence>
<dbReference type="Pfam" id="PF11374">
    <property type="entry name" value="DUF3176"/>
    <property type="match status" value="1"/>
</dbReference>
<evidence type="ECO:0000313" key="3">
    <source>
        <dbReference type="Proteomes" id="UP001302676"/>
    </source>
</evidence>
<evidence type="ECO:0000256" key="1">
    <source>
        <dbReference type="SAM" id="Phobius"/>
    </source>
</evidence>
<protein>
    <submittedName>
        <fullName evidence="2">Uncharacterized protein</fullName>
    </submittedName>
</protein>
<dbReference type="PANTHER" id="PTHR35394:SF5">
    <property type="entry name" value="DUF3176 DOMAIN-CONTAINING PROTEIN"/>
    <property type="match status" value="1"/>
</dbReference>
<dbReference type="PANTHER" id="PTHR35394">
    <property type="entry name" value="DUF3176 DOMAIN-CONTAINING PROTEIN"/>
    <property type="match status" value="1"/>
</dbReference>
<proteinExistence type="predicted"/>
<dbReference type="Proteomes" id="UP001302676">
    <property type="component" value="Unassembled WGS sequence"/>
</dbReference>
<dbReference type="AlphaFoldDB" id="A0AAN6UV20"/>
<name>A0AAN6UV20_9PEZI</name>
<reference evidence="2" key="2">
    <citation type="submission" date="2023-05" db="EMBL/GenBank/DDBJ databases">
        <authorList>
            <consortium name="Lawrence Berkeley National Laboratory"/>
            <person name="Steindorff A."/>
            <person name="Hensen N."/>
            <person name="Bonometti L."/>
            <person name="Westerberg I."/>
            <person name="Brannstrom I.O."/>
            <person name="Guillou S."/>
            <person name="Cros-Aarteil S."/>
            <person name="Calhoun S."/>
            <person name="Haridas S."/>
            <person name="Kuo A."/>
            <person name="Mondo S."/>
            <person name="Pangilinan J."/>
            <person name="Riley R."/>
            <person name="Labutti K."/>
            <person name="Andreopoulos B."/>
            <person name="Lipzen A."/>
            <person name="Chen C."/>
            <person name="Yanf M."/>
            <person name="Daum C."/>
            <person name="Ng V."/>
            <person name="Clum A."/>
            <person name="Ohm R."/>
            <person name="Martin F."/>
            <person name="Silar P."/>
            <person name="Natvig D."/>
            <person name="Lalanne C."/>
            <person name="Gautier V."/>
            <person name="Ament-Velasquez S.L."/>
            <person name="Kruys A."/>
            <person name="Hutchinson M.I."/>
            <person name="Powell A.J."/>
            <person name="Barry K."/>
            <person name="Miller A.N."/>
            <person name="Grigoriev I.V."/>
            <person name="Debuchy R."/>
            <person name="Gladieux P."/>
            <person name="Thoren M.H."/>
            <person name="Johannesson H."/>
        </authorList>
    </citation>
    <scope>NUCLEOTIDE SEQUENCE</scope>
    <source>
        <strain evidence="2">CBS 141.50</strain>
    </source>
</reference>